<dbReference type="GO" id="GO:0032259">
    <property type="term" value="P:methylation"/>
    <property type="evidence" value="ECO:0007669"/>
    <property type="project" value="UniProtKB-KW"/>
</dbReference>
<dbReference type="Gene3D" id="1.20.120.1630">
    <property type="match status" value="1"/>
</dbReference>
<keyword evidence="4 5" id="KW-0472">Membrane</keyword>
<dbReference type="EMBL" id="JAUHLI010000017">
    <property type="protein sequence ID" value="MEE2002853.1"/>
    <property type="molecule type" value="Genomic_DNA"/>
</dbReference>
<evidence type="ECO:0000256" key="2">
    <source>
        <dbReference type="ARBA" id="ARBA00022692"/>
    </source>
</evidence>
<keyword evidence="2 5" id="KW-0812">Transmembrane</keyword>
<name>A0ABU7J9A1_9GAMM</name>
<proteinExistence type="predicted"/>
<feature type="transmembrane region" description="Helical" evidence="5">
    <location>
        <begin position="35"/>
        <end position="53"/>
    </location>
</feature>
<dbReference type="Pfam" id="PF04191">
    <property type="entry name" value="PEMT"/>
    <property type="match status" value="1"/>
</dbReference>
<evidence type="ECO:0000256" key="4">
    <source>
        <dbReference type="ARBA" id="ARBA00023136"/>
    </source>
</evidence>
<accession>A0ABU7J9A1</accession>
<comment type="caution">
    <text evidence="6">The sequence shown here is derived from an EMBL/GenBank/DDBJ whole genome shotgun (WGS) entry which is preliminary data.</text>
</comment>
<keyword evidence="6" id="KW-0808">Transferase</keyword>
<evidence type="ECO:0000256" key="3">
    <source>
        <dbReference type="ARBA" id="ARBA00022989"/>
    </source>
</evidence>
<dbReference type="PANTHER" id="PTHR12714:SF24">
    <property type="entry name" value="SLR1182 PROTEIN"/>
    <property type="match status" value="1"/>
</dbReference>
<gene>
    <name evidence="6" type="ORF">QWY20_15435</name>
</gene>
<organism evidence="6 7">
    <name type="scientific">Alkalimonas cellulosilytica</name>
    <dbReference type="NCBI Taxonomy" id="3058395"/>
    <lineage>
        <taxon>Bacteria</taxon>
        <taxon>Pseudomonadati</taxon>
        <taxon>Pseudomonadota</taxon>
        <taxon>Gammaproteobacteria</taxon>
        <taxon>Alkalimonas</taxon>
    </lineage>
</organism>
<evidence type="ECO:0000256" key="1">
    <source>
        <dbReference type="ARBA" id="ARBA00004127"/>
    </source>
</evidence>
<keyword evidence="7" id="KW-1185">Reference proteome</keyword>
<keyword evidence="3 5" id="KW-1133">Transmembrane helix</keyword>
<comment type="subcellular location">
    <subcellularLocation>
        <location evidence="1">Endomembrane system</location>
        <topology evidence="1">Multi-pass membrane protein</topology>
    </subcellularLocation>
</comment>
<dbReference type="PANTHER" id="PTHR12714">
    <property type="entry name" value="PROTEIN-S ISOPRENYLCYSTEINE O-METHYLTRANSFERASE"/>
    <property type="match status" value="1"/>
</dbReference>
<dbReference type="RefSeq" id="WP_330129898.1">
    <property type="nucleotide sequence ID" value="NZ_JAUHLI010000017.1"/>
</dbReference>
<dbReference type="EC" id="2.1.1.100" evidence="6"/>
<evidence type="ECO:0000313" key="7">
    <source>
        <dbReference type="Proteomes" id="UP001336314"/>
    </source>
</evidence>
<evidence type="ECO:0000256" key="5">
    <source>
        <dbReference type="SAM" id="Phobius"/>
    </source>
</evidence>
<reference evidence="6 7" key="1">
    <citation type="submission" date="2023-07" db="EMBL/GenBank/DDBJ databases">
        <title>Alkalimonas sp., MEB108 novel, alkaliphilic bacterium isolated from Lonar Lake, India.</title>
        <authorList>
            <person name="Joshi A."/>
            <person name="Thite S."/>
        </authorList>
    </citation>
    <scope>NUCLEOTIDE SEQUENCE [LARGE SCALE GENOMIC DNA]</scope>
    <source>
        <strain evidence="6 7">MEB108</strain>
    </source>
</reference>
<dbReference type="GO" id="GO:0004671">
    <property type="term" value="F:protein C-terminal S-isoprenylcysteine carboxyl O-methyltransferase activity"/>
    <property type="evidence" value="ECO:0007669"/>
    <property type="project" value="UniProtKB-EC"/>
</dbReference>
<sequence>MEKKVPPLLLFVIFAGLIWLTASWPAPWPLWFSQLLAVLLMLDGTIFCGWAFWQFRRANTTVDPRYPERTAKLVTGGLFEFSRNPMYLGFLLLLLALCFWLHSLSGFLWLPLFVLWLHYWQIVPEERALAKTFGDDWLHYCQQTRRWL</sequence>
<keyword evidence="6" id="KW-0489">Methyltransferase</keyword>
<dbReference type="EC" id="2.1.1.334" evidence="6"/>
<protein>
    <submittedName>
        <fullName evidence="6">Isoprenylcysteine carboxylmethyltransferase family protein</fullName>
        <ecNumber evidence="6">2.1.1.100</ecNumber>
        <ecNumber evidence="6">2.1.1.334</ecNumber>
    </submittedName>
</protein>
<dbReference type="InterPro" id="IPR007318">
    <property type="entry name" value="Phopholipid_MeTrfase"/>
</dbReference>
<dbReference type="Proteomes" id="UP001336314">
    <property type="component" value="Unassembled WGS sequence"/>
</dbReference>
<feature type="transmembrane region" description="Helical" evidence="5">
    <location>
        <begin position="87"/>
        <end position="110"/>
    </location>
</feature>
<evidence type="ECO:0000313" key="6">
    <source>
        <dbReference type="EMBL" id="MEE2002853.1"/>
    </source>
</evidence>